<dbReference type="Proteomes" id="UP000324767">
    <property type="component" value="Unassembled WGS sequence"/>
</dbReference>
<dbReference type="PANTHER" id="PTHR42470:SF2">
    <property type="match status" value="1"/>
</dbReference>
<feature type="coiled-coil region" evidence="1">
    <location>
        <begin position="185"/>
        <end position="212"/>
    </location>
</feature>
<sequence length="217" mass="25446">MTLAVRGVVELFRLVKCEGQLHQKTLAFSILHDNKVVRIFGHYPIIDRDKTTFYRHLIKKFDFTSEEGKDKWTAYRFTKNIYNIWMPDHHKLICSAIDKIPEDVNFGVSLGNSSTSIASADNKSEWPDLQEITASAPSSQDNVGFKKLRLPPKVMLQKENNQQKEQINRQVKWVYRLTEQNKELKDWLKQEREQSKQEFDRLKEAINLLKQQNSPIA</sequence>
<dbReference type="Pfam" id="PF25545">
    <property type="entry name" value="DUF7924"/>
    <property type="match status" value="1"/>
</dbReference>
<organism evidence="3 4">
    <name type="scientific">Lasallia pustulata</name>
    <dbReference type="NCBI Taxonomy" id="136370"/>
    <lineage>
        <taxon>Eukaryota</taxon>
        <taxon>Fungi</taxon>
        <taxon>Dikarya</taxon>
        <taxon>Ascomycota</taxon>
        <taxon>Pezizomycotina</taxon>
        <taxon>Lecanoromycetes</taxon>
        <taxon>OSLEUM clade</taxon>
        <taxon>Umbilicariomycetidae</taxon>
        <taxon>Umbilicariales</taxon>
        <taxon>Umbilicariaceae</taxon>
        <taxon>Lasallia</taxon>
    </lineage>
</organism>
<feature type="domain" description="DUF7924" evidence="2">
    <location>
        <begin position="1"/>
        <end position="97"/>
    </location>
</feature>
<dbReference type="InterPro" id="IPR057684">
    <property type="entry name" value="DUF7924"/>
</dbReference>
<evidence type="ECO:0000256" key="1">
    <source>
        <dbReference type="SAM" id="Coils"/>
    </source>
</evidence>
<comment type="caution">
    <text evidence="3">The sequence shown here is derived from an EMBL/GenBank/DDBJ whole genome shotgun (WGS) entry which is preliminary data.</text>
</comment>
<protein>
    <recommendedName>
        <fullName evidence="2">DUF7924 domain-containing protein</fullName>
    </recommendedName>
</protein>
<dbReference type="EMBL" id="VXIT01000021">
    <property type="protein sequence ID" value="KAA6406948.1"/>
    <property type="molecule type" value="Genomic_DNA"/>
</dbReference>
<dbReference type="PANTHER" id="PTHR42470">
    <property type="entry name" value="VAST DOMAIN-CONTAINING PROTEIN"/>
    <property type="match status" value="1"/>
</dbReference>
<dbReference type="AlphaFoldDB" id="A0A5M8PDE4"/>
<accession>A0A5M8PDE4</accession>
<evidence type="ECO:0000259" key="2">
    <source>
        <dbReference type="Pfam" id="PF25545"/>
    </source>
</evidence>
<reference evidence="3 4" key="1">
    <citation type="submission" date="2019-09" db="EMBL/GenBank/DDBJ databases">
        <title>The hologenome of the rock-dwelling lichen Lasallia pustulata.</title>
        <authorList>
            <person name="Greshake Tzovaras B."/>
            <person name="Segers F."/>
            <person name="Bicker A."/>
            <person name="Dal Grande F."/>
            <person name="Otte J."/>
            <person name="Hankeln T."/>
            <person name="Schmitt I."/>
            <person name="Ebersberger I."/>
        </authorList>
    </citation>
    <scope>NUCLEOTIDE SEQUENCE [LARGE SCALE GENOMIC DNA]</scope>
    <source>
        <strain evidence="3">A1-1</strain>
    </source>
</reference>
<dbReference type="OrthoDB" id="5132737at2759"/>
<evidence type="ECO:0000313" key="3">
    <source>
        <dbReference type="EMBL" id="KAA6406948.1"/>
    </source>
</evidence>
<proteinExistence type="predicted"/>
<gene>
    <name evidence="3" type="ORF">FRX48_09246</name>
</gene>
<name>A0A5M8PDE4_9LECA</name>
<keyword evidence="1" id="KW-0175">Coiled coil</keyword>
<evidence type="ECO:0000313" key="4">
    <source>
        <dbReference type="Proteomes" id="UP000324767"/>
    </source>
</evidence>